<proteinExistence type="predicted"/>
<dbReference type="AlphaFoldDB" id="A0A0D4C0R6"/>
<protein>
    <submittedName>
        <fullName evidence="2">Uncharacterized protein</fullName>
    </submittedName>
</protein>
<gene>
    <name evidence="2" type="ORF">UM93_12625</name>
</gene>
<organism evidence="2 3">
    <name type="scientific">Psychromicrobium lacuslunae</name>
    <dbReference type="NCBI Taxonomy" id="1618207"/>
    <lineage>
        <taxon>Bacteria</taxon>
        <taxon>Bacillati</taxon>
        <taxon>Actinomycetota</taxon>
        <taxon>Actinomycetes</taxon>
        <taxon>Micrococcales</taxon>
        <taxon>Micrococcaceae</taxon>
        <taxon>Psychromicrobium</taxon>
    </lineage>
</organism>
<evidence type="ECO:0000313" key="3">
    <source>
        <dbReference type="Proteomes" id="UP000061839"/>
    </source>
</evidence>
<keyword evidence="3" id="KW-1185">Reference proteome</keyword>
<dbReference type="KEGG" id="ari:UM93_12625"/>
<feature type="region of interest" description="Disordered" evidence="1">
    <location>
        <begin position="1"/>
        <end position="30"/>
    </location>
</feature>
<dbReference type="HOGENOM" id="CLU_2766896_0_0_11"/>
<dbReference type="Proteomes" id="UP000061839">
    <property type="component" value="Chromosome"/>
</dbReference>
<dbReference type="STRING" id="1618207.UM93_12625"/>
<evidence type="ECO:0000313" key="2">
    <source>
        <dbReference type="EMBL" id="AJT42139.1"/>
    </source>
</evidence>
<name>A0A0D4C0R6_9MICC</name>
<accession>A0A0D4C0R6</accession>
<evidence type="ECO:0000256" key="1">
    <source>
        <dbReference type="SAM" id="MobiDB-lite"/>
    </source>
</evidence>
<reference evidence="2 3" key="1">
    <citation type="journal article" date="2015" name="Genome Announc.">
        <title>Complete Genome Sequencing of Protease-Producing Novel Arthrobacter sp. Strain IHBB 11108 Using PacBio Single-Molecule Real-Time Sequencing Technology.</title>
        <authorList>
            <person name="Kiran S."/>
            <person name="Swarnkar M.K."/>
            <person name="Pal M."/>
            <person name="Thakur R."/>
            <person name="Tewari R."/>
            <person name="Singh A.K."/>
            <person name="Gulati A."/>
        </authorList>
    </citation>
    <scope>NUCLEOTIDE SEQUENCE [LARGE SCALE GENOMIC DNA]</scope>
    <source>
        <strain evidence="2 3">IHBB 11108</strain>
    </source>
</reference>
<sequence length="69" mass="7040">MTADSWLSAPRTASVDLASTEGGAEELAENGTGVAETVATAPELTTVRPLPSAEHAVIPSNIKALHRAT</sequence>
<dbReference type="EMBL" id="CP011005">
    <property type="protein sequence ID" value="AJT42139.1"/>
    <property type="molecule type" value="Genomic_DNA"/>
</dbReference>